<dbReference type="AlphaFoldDB" id="A0A699YLF5"/>
<reference evidence="1 2" key="1">
    <citation type="submission" date="2020-02" db="EMBL/GenBank/DDBJ databases">
        <title>Draft genome sequence of Haematococcus lacustris strain NIES-144.</title>
        <authorList>
            <person name="Morimoto D."/>
            <person name="Nakagawa S."/>
            <person name="Yoshida T."/>
            <person name="Sawayama S."/>
        </authorList>
    </citation>
    <scope>NUCLEOTIDE SEQUENCE [LARGE SCALE GENOMIC DNA]</scope>
    <source>
        <strain evidence="1 2">NIES-144</strain>
    </source>
</reference>
<proteinExistence type="predicted"/>
<gene>
    <name evidence="1" type="ORF">HaLaN_02591</name>
</gene>
<evidence type="ECO:0000313" key="2">
    <source>
        <dbReference type="Proteomes" id="UP000485058"/>
    </source>
</evidence>
<sequence length="66" mass="6736">MATDSVPNAHFSSAFWNFTAILAQGGIAHQREASGLLGLMCTNARAGGGAERSGRVVSGIAYLVGL</sequence>
<comment type="caution">
    <text evidence="1">The sequence shown here is derived from an EMBL/GenBank/DDBJ whole genome shotgun (WGS) entry which is preliminary data.</text>
</comment>
<protein>
    <submittedName>
        <fullName evidence="1">Uncharacterized protein</fullName>
    </submittedName>
</protein>
<evidence type="ECO:0000313" key="1">
    <source>
        <dbReference type="EMBL" id="GFH07746.1"/>
    </source>
</evidence>
<accession>A0A699YLF5</accession>
<name>A0A699YLF5_HAELA</name>
<organism evidence="1 2">
    <name type="scientific">Haematococcus lacustris</name>
    <name type="common">Green alga</name>
    <name type="synonym">Haematococcus pluvialis</name>
    <dbReference type="NCBI Taxonomy" id="44745"/>
    <lineage>
        <taxon>Eukaryota</taxon>
        <taxon>Viridiplantae</taxon>
        <taxon>Chlorophyta</taxon>
        <taxon>core chlorophytes</taxon>
        <taxon>Chlorophyceae</taxon>
        <taxon>CS clade</taxon>
        <taxon>Chlamydomonadales</taxon>
        <taxon>Haematococcaceae</taxon>
        <taxon>Haematococcus</taxon>
    </lineage>
</organism>
<dbReference type="EMBL" id="BLLF01000112">
    <property type="protein sequence ID" value="GFH07746.1"/>
    <property type="molecule type" value="Genomic_DNA"/>
</dbReference>
<keyword evidence="2" id="KW-1185">Reference proteome</keyword>
<dbReference type="Proteomes" id="UP000485058">
    <property type="component" value="Unassembled WGS sequence"/>
</dbReference>